<dbReference type="InterPro" id="IPR003849">
    <property type="entry name" value="Preprotein_translocase_YajC"/>
</dbReference>
<feature type="region of interest" description="Disordered" evidence="10">
    <location>
        <begin position="114"/>
        <end position="157"/>
    </location>
</feature>
<evidence type="ECO:0000256" key="7">
    <source>
        <dbReference type="ARBA" id="ARBA00022989"/>
    </source>
</evidence>
<evidence type="ECO:0000256" key="5">
    <source>
        <dbReference type="ARBA" id="ARBA00022692"/>
    </source>
</evidence>
<protein>
    <submittedName>
        <fullName evidence="12">Preprotein translocase subunit YajC</fullName>
    </submittedName>
</protein>
<keyword evidence="6" id="KW-0653">Protein transport</keyword>
<name>A0A239CVA4_9NOCA</name>
<evidence type="ECO:0000256" key="4">
    <source>
        <dbReference type="ARBA" id="ARBA00022475"/>
    </source>
</evidence>
<evidence type="ECO:0000256" key="11">
    <source>
        <dbReference type="SAM" id="Phobius"/>
    </source>
</evidence>
<organism evidence="12 13">
    <name type="scientific">Rhodococcoides kyotonense</name>
    <dbReference type="NCBI Taxonomy" id="398843"/>
    <lineage>
        <taxon>Bacteria</taxon>
        <taxon>Bacillati</taxon>
        <taxon>Actinomycetota</taxon>
        <taxon>Actinomycetes</taxon>
        <taxon>Mycobacteriales</taxon>
        <taxon>Nocardiaceae</taxon>
        <taxon>Rhodococcoides</taxon>
    </lineage>
</organism>
<dbReference type="AlphaFoldDB" id="A0A239CVA4"/>
<dbReference type="STRING" id="398843.A3K89_02715"/>
<dbReference type="GO" id="GO:0005886">
    <property type="term" value="C:plasma membrane"/>
    <property type="evidence" value="ECO:0007669"/>
    <property type="project" value="UniProtKB-SubCell"/>
</dbReference>
<evidence type="ECO:0000256" key="1">
    <source>
        <dbReference type="ARBA" id="ARBA00004162"/>
    </source>
</evidence>
<keyword evidence="4" id="KW-1003">Cell membrane</keyword>
<sequence length="157" mass="17386">MRSSSVRIARTEYIPNTLHYDTTRTDVKMELLFPLLIVALLVPMFLNVRKQKRALADTQALQDSLKIGDEVVTTAGLYARVVLVEDDTVDLEIADGVVTTWSRAVVREVLPADTDDEFSAPDDLSGIGESSPSLEKRAPEAPADETVEQTARRLDKE</sequence>
<evidence type="ECO:0000256" key="9">
    <source>
        <dbReference type="ARBA" id="ARBA00023136"/>
    </source>
</evidence>
<dbReference type="NCBIfam" id="TIGR00739">
    <property type="entry name" value="yajC"/>
    <property type="match status" value="1"/>
</dbReference>
<keyword evidence="5 11" id="KW-0812">Transmembrane</keyword>
<proteinExistence type="inferred from homology"/>
<dbReference type="GO" id="GO:0015031">
    <property type="term" value="P:protein transport"/>
    <property type="evidence" value="ECO:0007669"/>
    <property type="project" value="UniProtKB-KW"/>
</dbReference>
<feature type="transmembrane region" description="Helical" evidence="11">
    <location>
        <begin position="31"/>
        <end position="48"/>
    </location>
</feature>
<evidence type="ECO:0000256" key="6">
    <source>
        <dbReference type="ARBA" id="ARBA00022927"/>
    </source>
</evidence>
<comment type="similarity">
    <text evidence="2">Belongs to the YajC family.</text>
</comment>
<dbReference type="SMART" id="SM01323">
    <property type="entry name" value="YajC"/>
    <property type="match status" value="1"/>
</dbReference>
<comment type="subcellular location">
    <subcellularLocation>
        <location evidence="1">Cell membrane</location>
        <topology evidence="1">Single-pass membrane protein</topology>
    </subcellularLocation>
</comment>
<evidence type="ECO:0000256" key="8">
    <source>
        <dbReference type="ARBA" id="ARBA00023010"/>
    </source>
</evidence>
<keyword evidence="3" id="KW-0813">Transport</keyword>
<dbReference type="PANTHER" id="PTHR33909:SF1">
    <property type="entry name" value="SEC TRANSLOCON ACCESSORY COMPLEX SUBUNIT YAJC"/>
    <property type="match status" value="1"/>
</dbReference>
<dbReference type="EMBL" id="FZOW01000001">
    <property type="protein sequence ID" value="SNS23792.1"/>
    <property type="molecule type" value="Genomic_DNA"/>
</dbReference>
<keyword evidence="9 11" id="KW-0472">Membrane</keyword>
<evidence type="ECO:0000256" key="10">
    <source>
        <dbReference type="SAM" id="MobiDB-lite"/>
    </source>
</evidence>
<accession>A0A239CVA4</accession>
<dbReference type="PANTHER" id="PTHR33909">
    <property type="entry name" value="SEC TRANSLOCON ACCESSORY COMPLEX SUBUNIT YAJC"/>
    <property type="match status" value="1"/>
</dbReference>
<keyword evidence="7 11" id="KW-1133">Transmembrane helix</keyword>
<dbReference type="Proteomes" id="UP000198327">
    <property type="component" value="Unassembled WGS sequence"/>
</dbReference>
<reference evidence="13" key="1">
    <citation type="submission" date="2017-06" db="EMBL/GenBank/DDBJ databases">
        <authorList>
            <person name="Varghese N."/>
            <person name="Submissions S."/>
        </authorList>
    </citation>
    <scope>NUCLEOTIDE SEQUENCE [LARGE SCALE GENOMIC DNA]</scope>
    <source>
        <strain evidence="13">JCM 23211</strain>
    </source>
</reference>
<evidence type="ECO:0000256" key="2">
    <source>
        <dbReference type="ARBA" id="ARBA00006742"/>
    </source>
</evidence>
<evidence type="ECO:0000313" key="12">
    <source>
        <dbReference type="EMBL" id="SNS23792.1"/>
    </source>
</evidence>
<keyword evidence="8" id="KW-0811">Translocation</keyword>
<keyword evidence="13" id="KW-1185">Reference proteome</keyword>
<evidence type="ECO:0000313" key="13">
    <source>
        <dbReference type="Proteomes" id="UP000198327"/>
    </source>
</evidence>
<gene>
    <name evidence="12" type="ORF">SAMN05421642_101212</name>
</gene>
<evidence type="ECO:0000256" key="3">
    <source>
        <dbReference type="ARBA" id="ARBA00022448"/>
    </source>
</evidence>
<dbReference type="Pfam" id="PF02699">
    <property type="entry name" value="YajC"/>
    <property type="match status" value="1"/>
</dbReference>